<name>A0A318HAQ8_9BURK</name>
<sequence>MNPMKKPLQALQDLKDRTRARVQQHQAQRRRHEEPLALRLATAEDLPAVLALLVAAGLDQPRETSPEQARRSWAQLHTHGGEVWLAERGSSLLGALTLFVLPLLARGGVPGALVEDVAVHPLARGQGVGRALMNQATERARAAGACKLALSSGQKRSGAHAFYDRLSHVRHGRSLQLPAAGEPAA</sequence>
<dbReference type="CDD" id="cd04301">
    <property type="entry name" value="NAT_SF"/>
    <property type="match status" value="1"/>
</dbReference>
<evidence type="ECO:0000259" key="4">
    <source>
        <dbReference type="PROSITE" id="PS51186"/>
    </source>
</evidence>
<dbReference type="EMBL" id="QJJS01000008">
    <property type="protein sequence ID" value="PXW95801.1"/>
    <property type="molecule type" value="Genomic_DNA"/>
</dbReference>
<dbReference type="AlphaFoldDB" id="A0A318HAQ8"/>
<dbReference type="PROSITE" id="PS51186">
    <property type="entry name" value="GNAT"/>
    <property type="match status" value="1"/>
</dbReference>
<dbReference type="Pfam" id="PF00583">
    <property type="entry name" value="Acetyltransf_1"/>
    <property type="match status" value="1"/>
</dbReference>
<evidence type="ECO:0000256" key="1">
    <source>
        <dbReference type="ARBA" id="ARBA00022679"/>
    </source>
</evidence>
<organism evidence="5 6">
    <name type="scientific">Sphaerotilus hippei</name>
    <dbReference type="NCBI Taxonomy" id="744406"/>
    <lineage>
        <taxon>Bacteria</taxon>
        <taxon>Pseudomonadati</taxon>
        <taxon>Pseudomonadota</taxon>
        <taxon>Betaproteobacteria</taxon>
        <taxon>Burkholderiales</taxon>
        <taxon>Sphaerotilaceae</taxon>
        <taxon>Sphaerotilus</taxon>
    </lineage>
</organism>
<evidence type="ECO:0000313" key="6">
    <source>
        <dbReference type="Proteomes" id="UP000247811"/>
    </source>
</evidence>
<dbReference type="Proteomes" id="UP000247811">
    <property type="component" value="Unassembled WGS sequence"/>
</dbReference>
<keyword evidence="1 5" id="KW-0808">Transferase</keyword>
<dbReference type="InterPro" id="IPR016181">
    <property type="entry name" value="Acyl_CoA_acyltransferase"/>
</dbReference>
<evidence type="ECO:0000256" key="2">
    <source>
        <dbReference type="ARBA" id="ARBA00023315"/>
    </source>
</evidence>
<protein>
    <submittedName>
        <fullName evidence="5">Acetyltransferase (GNAT) family protein</fullName>
    </submittedName>
</protein>
<feature type="region of interest" description="Disordered" evidence="3">
    <location>
        <begin position="1"/>
        <end position="33"/>
    </location>
</feature>
<evidence type="ECO:0000313" key="5">
    <source>
        <dbReference type="EMBL" id="PXW95801.1"/>
    </source>
</evidence>
<keyword evidence="2" id="KW-0012">Acyltransferase</keyword>
<keyword evidence="6" id="KW-1185">Reference proteome</keyword>
<dbReference type="InterPro" id="IPR000182">
    <property type="entry name" value="GNAT_dom"/>
</dbReference>
<dbReference type="PANTHER" id="PTHR43877:SF1">
    <property type="entry name" value="ACETYLTRANSFERASE"/>
    <property type="match status" value="1"/>
</dbReference>
<dbReference type="SUPFAM" id="SSF55729">
    <property type="entry name" value="Acyl-CoA N-acyltransferases (Nat)"/>
    <property type="match status" value="1"/>
</dbReference>
<dbReference type="GO" id="GO:0016747">
    <property type="term" value="F:acyltransferase activity, transferring groups other than amino-acyl groups"/>
    <property type="evidence" value="ECO:0007669"/>
    <property type="project" value="InterPro"/>
</dbReference>
<feature type="compositionally biased region" description="Basic residues" evidence="3">
    <location>
        <begin position="20"/>
        <end position="30"/>
    </location>
</feature>
<feature type="domain" description="N-acetyltransferase" evidence="4">
    <location>
        <begin position="36"/>
        <end position="185"/>
    </location>
</feature>
<dbReference type="Gene3D" id="3.40.630.30">
    <property type="match status" value="1"/>
</dbReference>
<dbReference type="InterPro" id="IPR050832">
    <property type="entry name" value="Bact_Acetyltransf"/>
</dbReference>
<comment type="caution">
    <text evidence="5">The sequence shown here is derived from an EMBL/GenBank/DDBJ whole genome shotgun (WGS) entry which is preliminary data.</text>
</comment>
<reference evidence="5 6" key="1">
    <citation type="submission" date="2018-05" db="EMBL/GenBank/DDBJ databases">
        <title>Genomic Encyclopedia of Type Strains, Phase IV (KMG-IV): sequencing the most valuable type-strain genomes for metagenomic binning, comparative biology and taxonomic classification.</title>
        <authorList>
            <person name="Goeker M."/>
        </authorList>
    </citation>
    <scope>NUCLEOTIDE SEQUENCE [LARGE SCALE GENOMIC DNA]</scope>
    <source>
        <strain evidence="5 6">DSM 566</strain>
    </source>
</reference>
<evidence type="ECO:0000256" key="3">
    <source>
        <dbReference type="SAM" id="MobiDB-lite"/>
    </source>
</evidence>
<accession>A0A318HAQ8</accession>
<proteinExistence type="predicted"/>
<dbReference type="PANTHER" id="PTHR43877">
    <property type="entry name" value="AMINOALKYLPHOSPHONATE N-ACETYLTRANSFERASE-RELATED-RELATED"/>
    <property type="match status" value="1"/>
</dbReference>
<gene>
    <name evidence="5" type="ORF">C7444_10860</name>
</gene>